<feature type="compositionally biased region" description="Basic and acidic residues" evidence="1">
    <location>
        <begin position="1"/>
        <end position="12"/>
    </location>
</feature>
<sequence length="387" mass="42428">MATAAREEKQKQPYEGSGAGGKFRKTPFRRTTQATPYDRPSTALRNPSTANSGWISKLVDPAQRLITYSAHRLFSTVFNKRLPPPSTEAYHEAKIKDKEKVGMDPPVVQKGAIDKNAAPSTTSDRDGFTLLEQILEQKTFTRLEIDRLKELLHSRTVDISVENEQKRSEVIPSKAVVSHDGKENLLKPHCKIKVASIATLFNPCCQYKSLMKMLLHLQSWQKLTWAVGPQNVPFPSKSPLMSVVPRISGNGAVLENGFATPRSRGRSAIHSMARTPYSRVQTSSTFKGVGSTVDTHGGPSSSSQSVWEQIQPSGSKQGVLKRRFSVLDNDIGSVGPMRRIRPKPNLLSSRGLNSPISSSAVSIHGTRISSGASPKPIIFHKEATLIG</sequence>
<dbReference type="EMBL" id="JBEDUW010000007">
    <property type="protein sequence ID" value="KAK9912077.1"/>
    <property type="molecule type" value="Genomic_DNA"/>
</dbReference>
<protein>
    <submittedName>
        <fullName evidence="2">Uncharacterized protein</fullName>
    </submittedName>
</protein>
<comment type="caution">
    <text evidence="2">The sequence shown here is derived from an EMBL/GenBank/DDBJ whole genome shotgun (WGS) entry which is preliminary data.</text>
</comment>
<proteinExistence type="predicted"/>
<keyword evidence="3" id="KW-1185">Reference proteome</keyword>
<dbReference type="GO" id="GO:0071763">
    <property type="term" value="P:nuclear membrane organization"/>
    <property type="evidence" value="ECO:0007669"/>
    <property type="project" value="TreeGrafter"/>
</dbReference>
<dbReference type="Proteomes" id="UP001457282">
    <property type="component" value="Unassembled WGS sequence"/>
</dbReference>
<evidence type="ECO:0000313" key="2">
    <source>
        <dbReference type="EMBL" id="KAK9912077.1"/>
    </source>
</evidence>
<reference evidence="2 3" key="1">
    <citation type="journal article" date="2023" name="G3 (Bethesda)">
        <title>A chromosome-length genome assembly and annotation of blackberry (Rubus argutus, cv. 'Hillquist').</title>
        <authorList>
            <person name="Bruna T."/>
            <person name="Aryal R."/>
            <person name="Dudchenko O."/>
            <person name="Sargent D.J."/>
            <person name="Mead D."/>
            <person name="Buti M."/>
            <person name="Cavallini A."/>
            <person name="Hytonen T."/>
            <person name="Andres J."/>
            <person name="Pham M."/>
            <person name="Weisz D."/>
            <person name="Mascagni F."/>
            <person name="Usai G."/>
            <person name="Natali L."/>
            <person name="Bassil N."/>
            <person name="Fernandez G.E."/>
            <person name="Lomsadze A."/>
            <person name="Armour M."/>
            <person name="Olukolu B."/>
            <person name="Poorten T."/>
            <person name="Britton C."/>
            <person name="Davik J."/>
            <person name="Ashrafi H."/>
            <person name="Aiden E.L."/>
            <person name="Borodovsky M."/>
            <person name="Worthington M."/>
        </authorList>
    </citation>
    <scope>NUCLEOTIDE SEQUENCE [LARGE SCALE GENOMIC DNA]</scope>
    <source>
        <strain evidence="2">PI 553951</strain>
    </source>
</reference>
<dbReference type="PANTHER" id="PTHR33416:SF20">
    <property type="entry name" value="NUCLEAR PORE COMPLEX PROTEIN NUP1"/>
    <property type="match status" value="1"/>
</dbReference>
<dbReference type="GO" id="GO:0016973">
    <property type="term" value="P:poly(A)+ mRNA export from nucleus"/>
    <property type="evidence" value="ECO:0007669"/>
    <property type="project" value="TreeGrafter"/>
</dbReference>
<evidence type="ECO:0000256" key="1">
    <source>
        <dbReference type="SAM" id="MobiDB-lite"/>
    </source>
</evidence>
<feature type="region of interest" description="Disordered" evidence="1">
    <location>
        <begin position="1"/>
        <end position="54"/>
    </location>
</feature>
<organism evidence="2 3">
    <name type="scientific">Rubus argutus</name>
    <name type="common">Southern blackberry</name>
    <dbReference type="NCBI Taxonomy" id="59490"/>
    <lineage>
        <taxon>Eukaryota</taxon>
        <taxon>Viridiplantae</taxon>
        <taxon>Streptophyta</taxon>
        <taxon>Embryophyta</taxon>
        <taxon>Tracheophyta</taxon>
        <taxon>Spermatophyta</taxon>
        <taxon>Magnoliopsida</taxon>
        <taxon>eudicotyledons</taxon>
        <taxon>Gunneridae</taxon>
        <taxon>Pentapetalae</taxon>
        <taxon>rosids</taxon>
        <taxon>fabids</taxon>
        <taxon>Rosales</taxon>
        <taxon>Rosaceae</taxon>
        <taxon>Rosoideae</taxon>
        <taxon>Rosoideae incertae sedis</taxon>
        <taxon>Rubus</taxon>
    </lineage>
</organism>
<dbReference type="GO" id="GO:0005635">
    <property type="term" value="C:nuclear envelope"/>
    <property type="evidence" value="ECO:0007669"/>
    <property type="project" value="TreeGrafter"/>
</dbReference>
<name>A0AAW1VVL1_RUBAR</name>
<accession>A0AAW1VVL1</accession>
<feature type="region of interest" description="Disordered" evidence="1">
    <location>
        <begin position="280"/>
        <end position="314"/>
    </location>
</feature>
<gene>
    <name evidence="2" type="ORF">M0R45_035952</name>
</gene>
<dbReference type="PANTHER" id="PTHR33416">
    <property type="entry name" value="NUCLEAR PORE COMPLEX PROTEIN NUP1"/>
    <property type="match status" value="1"/>
</dbReference>
<feature type="compositionally biased region" description="Polar residues" evidence="1">
    <location>
        <begin position="43"/>
        <end position="54"/>
    </location>
</feature>
<dbReference type="AlphaFoldDB" id="A0AAW1VVL1"/>
<evidence type="ECO:0000313" key="3">
    <source>
        <dbReference type="Proteomes" id="UP001457282"/>
    </source>
</evidence>